<dbReference type="OrthoDB" id="394383at2"/>
<feature type="domain" description="DUF31" evidence="3">
    <location>
        <begin position="457"/>
        <end position="800"/>
    </location>
</feature>
<gene>
    <name evidence="4" type="ORF">NCTC10168_00153</name>
</gene>
<keyword evidence="4" id="KW-0449">Lipoprotein</keyword>
<evidence type="ECO:0000256" key="2">
    <source>
        <dbReference type="SAM" id="SignalP"/>
    </source>
</evidence>
<dbReference type="Pfam" id="PF01732">
    <property type="entry name" value="Mycop_pep_DUF31"/>
    <property type="match status" value="1"/>
</dbReference>
<sequence>MKKKFLVTLPLSSLTFFSFISASCNSDLVDKDQKNNKEKKLSDKTNPSKPEKGKNETLNPGAGSSSISSDKYSTKQAADFIKGKRWDQVFNFGHNFEGTWNSKTTKQFEETYGDFPIEPVDSKLDIKVLYANAISNTEVEFTVDINGNRKIYTLNGFKVESNPIIPIFSDQGSEPNDIDKYIDKSDADKWRHDFDKVKNVFERFRSNNEYVSNLSDEEIIEYNRKAEKLGLPSYQEALLLGQALPKNKSDNSKELIHPNIPNPQISNWYDNFGLSESERHKNHGLARTITNETYAQAGLHSYSITFNNAFVPNDRDEDKKVLEEVFKYEEEFSDMISHLKDVTIKNKFTSNWEKIKPENGFIRDLGNIQIFINKLVTQLIRDKYVENGGNLSDLSEYQDGKGHIRLYVTDQNNSEKTSLFRRVDDDIVWGTIWKPHLIKFQNKMIEKLKATSLSSEIKTKMTEAIKEANELWRLKDNLRSSSSNSGTAFIIDYEKPKDGGQPKKFYFATNLHVTDGIIPNSFSGFGMTRLNYKSIGKKLQTTTIDTVNFSHFSFKPNIFKVVWSGRDYLKQDPKDWLNNPAIKEKEFIDIAIFELDFNKLTKDDYSFYENLDDYIKTITNNYYNSDNKIGFINYDYLNNYNKINFSKVESNLDNYDMLYALGYPLTDSLKTHNFFDYYLDQYEDERDYSASKYTYSIWTNAKHSWYKFAYDANDEELIKNLNKGSGLGYNLNYRTFKNKHGIIDSFISSPKFGKDLYKSNDGQKYYNASLAYNIDRYTPGGGASGSSVRTQNNKIVGLFHVSNYFAHAGLTEAIRSEGFNYEGLFGNYNLPQYDVIYGGGKDQKTSYREELQKLYGNDFKTALFENINEIPSEFIFKK</sequence>
<keyword evidence="5" id="KW-1185">Reference proteome</keyword>
<dbReference type="KEGG" id="mmau:NCTC10168_00153"/>
<evidence type="ECO:0000259" key="3">
    <source>
        <dbReference type="Pfam" id="PF01732"/>
    </source>
</evidence>
<dbReference type="Proteomes" id="UP000290243">
    <property type="component" value="Chromosome"/>
</dbReference>
<dbReference type="NCBIfam" id="NF045841">
    <property type="entry name" value="Ig_SerProt_MIP"/>
    <property type="match status" value="1"/>
</dbReference>
<dbReference type="EMBL" id="LR215037">
    <property type="protein sequence ID" value="VEU75237.1"/>
    <property type="molecule type" value="Genomic_DNA"/>
</dbReference>
<dbReference type="NCBIfam" id="NF045842">
    <property type="entry name" value="MIP_near_MIB"/>
    <property type="match status" value="1"/>
</dbReference>
<feature type="chain" id="PRO_5019513243" evidence="2">
    <location>
        <begin position="23"/>
        <end position="878"/>
    </location>
</feature>
<dbReference type="RefSeq" id="WP_129646165.1">
    <property type="nucleotide sequence ID" value="NZ_LR215037.1"/>
</dbReference>
<feature type="compositionally biased region" description="Basic and acidic residues" evidence="1">
    <location>
        <begin position="29"/>
        <end position="43"/>
    </location>
</feature>
<dbReference type="AlphaFoldDB" id="A0A449B3R8"/>
<evidence type="ECO:0000256" key="1">
    <source>
        <dbReference type="SAM" id="MobiDB-lite"/>
    </source>
</evidence>
<protein>
    <submittedName>
        <fullName evidence="4">Membrane-associated lipoprotein</fullName>
    </submittedName>
</protein>
<name>A0A449B3R8_9BACT</name>
<accession>A0A449B3R8</accession>
<keyword evidence="2" id="KW-0732">Signal</keyword>
<dbReference type="PROSITE" id="PS51257">
    <property type="entry name" value="PROKAR_LIPOPROTEIN"/>
    <property type="match status" value="1"/>
</dbReference>
<proteinExistence type="predicted"/>
<evidence type="ECO:0000313" key="5">
    <source>
        <dbReference type="Proteomes" id="UP000290243"/>
    </source>
</evidence>
<feature type="region of interest" description="Disordered" evidence="1">
    <location>
        <begin position="29"/>
        <end position="70"/>
    </location>
</feature>
<evidence type="ECO:0000313" key="4">
    <source>
        <dbReference type="EMBL" id="VEU75237.1"/>
    </source>
</evidence>
<feature type="signal peptide" evidence="2">
    <location>
        <begin position="1"/>
        <end position="22"/>
    </location>
</feature>
<reference evidence="4 5" key="1">
    <citation type="submission" date="2019-01" db="EMBL/GenBank/DDBJ databases">
        <authorList>
            <consortium name="Pathogen Informatics"/>
        </authorList>
    </citation>
    <scope>NUCLEOTIDE SEQUENCE [LARGE SCALE GENOMIC DNA]</scope>
    <source>
        <strain evidence="4 5">NCTC10168</strain>
    </source>
</reference>
<organism evidence="4 5">
    <name type="scientific">Mycoplasmopsis maculosa</name>
    <dbReference type="NCBI Taxonomy" id="114885"/>
    <lineage>
        <taxon>Bacteria</taxon>
        <taxon>Bacillati</taxon>
        <taxon>Mycoplasmatota</taxon>
        <taxon>Mycoplasmoidales</taxon>
        <taxon>Metamycoplasmataceae</taxon>
        <taxon>Mycoplasmopsis</taxon>
    </lineage>
</organism>
<dbReference type="InterPro" id="IPR022382">
    <property type="entry name" value="Mycoplasma_peptidase_DUF31"/>
</dbReference>